<gene>
    <name evidence="4" type="primary">ycgE_2</name>
    <name evidence="3" type="synonym">ycgE_1</name>
    <name evidence="2" type="synonym">ycgE_3</name>
    <name evidence="4" type="ORF">NCTC204_06646</name>
    <name evidence="2" type="ORF">NCTC5047_06293</name>
    <name evidence="3" type="ORF">NCTC5053_02354</name>
</gene>
<protein>
    <submittedName>
        <fullName evidence="4">HTH-type transcriptional regulator ycgE</fullName>
    </submittedName>
</protein>
<evidence type="ECO:0000313" key="2">
    <source>
        <dbReference type="EMBL" id="STT85211.1"/>
    </source>
</evidence>
<proteinExistence type="predicted"/>
<evidence type="ECO:0000313" key="7">
    <source>
        <dbReference type="Proteomes" id="UP000255192"/>
    </source>
</evidence>
<dbReference type="EMBL" id="UGMN01000004">
    <property type="protein sequence ID" value="STV09308.1"/>
    <property type="molecule type" value="Genomic_DNA"/>
</dbReference>
<evidence type="ECO:0000313" key="4">
    <source>
        <dbReference type="EMBL" id="STV42340.1"/>
    </source>
</evidence>
<reference evidence="5 6" key="1">
    <citation type="submission" date="2018-06" db="EMBL/GenBank/DDBJ databases">
        <authorList>
            <consortium name="Pathogen Informatics"/>
            <person name="Doyle S."/>
        </authorList>
    </citation>
    <scope>NUCLEOTIDE SEQUENCE [LARGE SCALE GENOMIC DNA]</scope>
    <source>
        <strain evidence="4 7">NCTC204</strain>
        <strain evidence="2 5">NCTC5047</strain>
        <strain evidence="3 6">NCTC5053</strain>
    </source>
</reference>
<dbReference type="AlphaFoldDB" id="A0A378BIA9"/>
<dbReference type="Pfam" id="PF22267">
    <property type="entry name" value="MlrA_C"/>
    <property type="match status" value="1"/>
</dbReference>
<evidence type="ECO:0000313" key="6">
    <source>
        <dbReference type="Proteomes" id="UP000254387"/>
    </source>
</evidence>
<name>A0A378BIA9_KLEPN</name>
<dbReference type="Proteomes" id="UP000254340">
    <property type="component" value="Unassembled WGS sequence"/>
</dbReference>
<evidence type="ECO:0000313" key="3">
    <source>
        <dbReference type="EMBL" id="STV09308.1"/>
    </source>
</evidence>
<dbReference type="InterPro" id="IPR053987">
    <property type="entry name" value="MlrA-like_C"/>
</dbReference>
<dbReference type="Proteomes" id="UP000255192">
    <property type="component" value="Unassembled WGS sequence"/>
</dbReference>
<dbReference type="EMBL" id="UGLH01000006">
    <property type="protein sequence ID" value="STT85211.1"/>
    <property type="molecule type" value="Genomic_DNA"/>
</dbReference>
<organism evidence="4 7">
    <name type="scientific">Klebsiella pneumoniae</name>
    <dbReference type="NCBI Taxonomy" id="573"/>
    <lineage>
        <taxon>Bacteria</taxon>
        <taxon>Pseudomonadati</taxon>
        <taxon>Pseudomonadota</taxon>
        <taxon>Gammaproteobacteria</taxon>
        <taxon>Enterobacterales</taxon>
        <taxon>Enterobacteriaceae</taxon>
        <taxon>Klebsiella/Raoultella group</taxon>
        <taxon>Klebsiella</taxon>
        <taxon>Klebsiella pneumoniae complex</taxon>
    </lineage>
</organism>
<dbReference type="EMBL" id="UGMD01000002">
    <property type="protein sequence ID" value="STV42340.1"/>
    <property type="molecule type" value="Genomic_DNA"/>
</dbReference>
<dbReference type="Proteomes" id="UP000254387">
    <property type="component" value="Unassembled WGS sequence"/>
</dbReference>
<evidence type="ECO:0000313" key="5">
    <source>
        <dbReference type="Proteomes" id="UP000254340"/>
    </source>
</evidence>
<sequence>MGWSNEDRTRLWLEAWRLSQRGWHVNVLAEPLESPRPELFPGQHIFVWTGRAATPLQEELLSHWQEQGFSIHFHGQN</sequence>
<feature type="domain" description="Transcriptional regulator MlrA-like C-terminal" evidence="1">
    <location>
        <begin position="1"/>
        <end position="71"/>
    </location>
</feature>
<evidence type="ECO:0000259" key="1">
    <source>
        <dbReference type="Pfam" id="PF22267"/>
    </source>
</evidence>
<accession>A0A378BIA9</accession>